<reference evidence="1" key="1">
    <citation type="submission" date="2022-01" db="EMBL/GenBank/DDBJ databases">
        <authorList>
            <person name="Wang Y."/>
        </authorList>
    </citation>
    <scope>NUCLEOTIDE SEQUENCE</scope>
    <source>
        <strain evidence="1">WB101</strain>
    </source>
</reference>
<dbReference type="Proteomes" id="UP001165366">
    <property type="component" value="Unassembled WGS sequence"/>
</dbReference>
<evidence type="ECO:0008006" key="3">
    <source>
        <dbReference type="Google" id="ProtNLM"/>
    </source>
</evidence>
<protein>
    <recommendedName>
        <fullName evidence="3">PilZ domain-containing protein</fullName>
    </recommendedName>
</protein>
<evidence type="ECO:0000313" key="2">
    <source>
        <dbReference type="Proteomes" id="UP001165366"/>
    </source>
</evidence>
<name>A0ABS9KE40_9BACT</name>
<comment type="caution">
    <text evidence="1">The sequence shown here is derived from an EMBL/GenBank/DDBJ whole genome shotgun (WGS) entry which is preliminary data.</text>
</comment>
<gene>
    <name evidence="1" type="ORF">L6773_11120</name>
</gene>
<organism evidence="1 2">
    <name type="scientific">Rhodohalobacter sulfatireducens</name>
    <dbReference type="NCBI Taxonomy" id="2911366"/>
    <lineage>
        <taxon>Bacteria</taxon>
        <taxon>Pseudomonadati</taxon>
        <taxon>Balneolota</taxon>
        <taxon>Balneolia</taxon>
        <taxon>Balneolales</taxon>
        <taxon>Balneolaceae</taxon>
        <taxon>Rhodohalobacter</taxon>
    </lineage>
</organism>
<dbReference type="RefSeq" id="WP_237854442.1">
    <property type="nucleotide sequence ID" value="NZ_JAKLWS010000012.1"/>
</dbReference>
<dbReference type="EMBL" id="JAKLWS010000012">
    <property type="protein sequence ID" value="MCG2589122.1"/>
    <property type="molecule type" value="Genomic_DNA"/>
</dbReference>
<evidence type="ECO:0000313" key="1">
    <source>
        <dbReference type="EMBL" id="MCG2589122.1"/>
    </source>
</evidence>
<accession>A0ABS9KE40</accession>
<reference evidence="1" key="2">
    <citation type="submission" date="2024-05" db="EMBL/GenBank/DDBJ databases">
        <title>Rhodohalobacter halophilus gen. nov., sp. nov., a moderately halophilic member of the family Balneolaceae.</title>
        <authorList>
            <person name="Xia J."/>
        </authorList>
    </citation>
    <scope>NUCLEOTIDE SEQUENCE</scope>
    <source>
        <strain evidence="1">WB101</strain>
    </source>
</reference>
<keyword evidence="2" id="KW-1185">Reference proteome</keyword>
<sequence>MDEKKGERKNIPIRYKKNTSYETFFADGAMGGWTPRKNLSLDFYVEKAATPDIVVHELTEEGHLGELIERKGDVGFVREKQLGIVMNVQTVVELRDWLTAKIEEGQEKGIFEIQKLENKDTAK</sequence>
<proteinExistence type="predicted"/>